<protein>
    <submittedName>
        <fullName evidence="1">Uncharacterized protein</fullName>
    </submittedName>
</protein>
<proteinExistence type="predicted"/>
<accession>A0A644TGD3</accession>
<gene>
    <name evidence="1" type="ORF">SDC9_11703</name>
</gene>
<evidence type="ECO:0000313" key="1">
    <source>
        <dbReference type="EMBL" id="MPL66035.1"/>
    </source>
</evidence>
<reference evidence="1" key="1">
    <citation type="submission" date="2019-08" db="EMBL/GenBank/DDBJ databases">
        <authorList>
            <person name="Kucharzyk K."/>
            <person name="Murdoch R.W."/>
            <person name="Higgins S."/>
            <person name="Loffler F."/>
        </authorList>
    </citation>
    <scope>NUCLEOTIDE SEQUENCE</scope>
</reference>
<organism evidence="1">
    <name type="scientific">bioreactor metagenome</name>
    <dbReference type="NCBI Taxonomy" id="1076179"/>
    <lineage>
        <taxon>unclassified sequences</taxon>
        <taxon>metagenomes</taxon>
        <taxon>ecological metagenomes</taxon>
    </lineage>
</organism>
<sequence>MKAWDLYRNISAFLKNRLNEKLASEASEDACNVGYINSFGIGWKDPFFLKEYNAVMVVPDTLRRADDLLEYLASVAIVCAIKTPTPEALTDQMGIYADAINNLFEDDPTAGDAVFESQIIDCDFSLPTPGAPVIGVVTLILSVQLDRIYE</sequence>
<comment type="caution">
    <text evidence="1">The sequence shown here is derived from an EMBL/GenBank/DDBJ whole genome shotgun (WGS) entry which is preliminary data.</text>
</comment>
<dbReference type="AlphaFoldDB" id="A0A644TGD3"/>
<dbReference type="EMBL" id="VSSQ01000030">
    <property type="protein sequence ID" value="MPL66035.1"/>
    <property type="molecule type" value="Genomic_DNA"/>
</dbReference>
<name>A0A644TGD3_9ZZZZ</name>